<name>A0A7W7H8I3_9ACTN</name>
<evidence type="ECO:0008006" key="6">
    <source>
        <dbReference type="Google" id="ProtNLM"/>
    </source>
</evidence>
<evidence type="ECO:0000313" key="5">
    <source>
        <dbReference type="Proteomes" id="UP000631312"/>
    </source>
</evidence>
<dbReference type="Proteomes" id="UP000631312">
    <property type="component" value="Unassembled WGS sequence"/>
</dbReference>
<dbReference type="RefSeq" id="WP_188118851.1">
    <property type="nucleotide sequence ID" value="NZ_BOMP01000092.1"/>
</dbReference>
<gene>
    <name evidence="2" type="ORF">Alo02nite_52230</name>
    <name evidence="3" type="ORF">BJ964_000151</name>
</gene>
<comment type="caution">
    <text evidence="3">The sequence shown here is derived from an EMBL/GenBank/DDBJ whole genome shotgun (WGS) entry which is preliminary data.</text>
</comment>
<dbReference type="PROSITE" id="PS51257">
    <property type="entry name" value="PROKAR_LIPOPROTEIN"/>
    <property type="match status" value="1"/>
</dbReference>
<evidence type="ECO:0000313" key="2">
    <source>
        <dbReference type="EMBL" id="GIE42325.1"/>
    </source>
</evidence>
<feature type="signal peptide" evidence="1">
    <location>
        <begin position="1"/>
        <end position="29"/>
    </location>
</feature>
<accession>A0A7W7H8I3</accession>
<keyword evidence="5" id="KW-1185">Reference proteome</keyword>
<reference evidence="2 5" key="2">
    <citation type="submission" date="2021-01" db="EMBL/GenBank/DDBJ databases">
        <title>Whole genome shotgun sequence of Actinoplanes lobatus NBRC 12513.</title>
        <authorList>
            <person name="Komaki H."/>
            <person name="Tamura T."/>
        </authorList>
    </citation>
    <scope>NUCLEOTIDE SEQUENCE [LARGE SCALE GENOMIC DNA]</scope>
    <source>
        <strain evidence="2 5">NBRC 12513</strain>
    </source>
</reference>
<evidence type="ECO:0000313" key="4">
    <source>
        <dbReference type="Proteomes" id="UP000590511"/>
    </source>
</evidence>
<sequence length="173" mass="18384">MTGSGTRSPAAFTALLLAAAVAGCTPSGAAGPQTTAPDAPRPLPDDVRAAYDDFWATWIAANEDSDPRLPALTEHVADPLLSTLRANLELARAEDQVSRGTVGHRIEGMESDGADRRIVDCVAIGQWLLHSRSTGAPIPGQLAGDRAQLTEIVFRPYDGRWKATSMYILADEC</sequence>
<dbReference type="AlphaFoldDB" id="A0A7W7H8I3"/>
<dbReference type="EMBL" id="JACHNC010000001">
    <property type="protein sequence ID" value="MBB4745990.1"/>
    <property type="molecule type" value="Genomic_DNA"/>
</dbReference>
<evidence type="ECO:0000256" key="1">
    <source>
        <dbReference type="SAM" id="SignalP"/>
    </source>
</evidence>
<organism evidence="3 4">
    <name type="scientific">Actinoplanes lobatus</name>
    <dbReference type="NCBI Taxonomy" id="113568"/>
    <lineage>
        <taxon>Bacteria</taxon>
        <taxon>Bacillati</taxon>
        <taxon>Actinomycetota</taxon>
        <taxon>Actinomycetes</taxon>
        <taxon>Micromonosporales</taxon>
        <taxon>Micromonosporaceae</taxon>
        <taxon>Actinoplanes</taxon>
    </lineage>
</organism>
<proteinExistence type="predicted"/>
<dbReference type="Proteomes" id="UP000590511">
    <property type="component" value="Unassembled WGS sequence"/>
</dbReference>
<protein>
    <recommendedName>
        <fullName evidence="6">Nuclear transport factor 2 family protein</fullName>
    </recommendedName>
</protein>
<feature type="chain" id="PRO_5030592375" description="Nuclear transport factor 2 family protein" evidence="1">
    <location>
        <begin position="30"/>
        <end position="173"/>
    </location>
</feature>
<evidence type="ECO:0000313" key="3">
    <source>
        <dbReference type="EMBL" id="MBB4745990.1"/>
    </source>
</evidence>
<dbReference type="EMBL" id="BOMP01000092">
    <property type="protein sequence ID" value="GIE42325.1"/>
    <property type="molecule type" value="Genomic_DNA"/>
</dbReference>
<keyword evidence="1" id="KW-0732">Signal</keyword>
<reference evidence="3 4" key="1">
    <citation type="submission" date="2020-08" db="EMBL/GenBank/DDBJ databases">
        <title>Sequencing the genomes of 1000 actinobacteria strains.</title>
        <authorList>
            <person name="Klenk H.-P."/>
        </authorList>
    </citation>
    <scope>NUCLEOTIDE SEQUENCE [LARGE SCALE GENOMIC DNA]</scope>
    <source>
        <strain evidence="3 4">DSM 43150</strain>
    </source>
</reference>